<keyword evidence="3" id="KW-1185">Reference proteome</keyword>
<reference evidence="2" key="1">
    <citation type="journal article" date="2022" name="bioRxiv">
        <title>Sequencing and chromosome-scale assembly of the giantPleurodeles waltlgenome.</title>
        <authorList>
            <person name="Brown T."/>
            <person name="Elewa A."/>
            <person name="Iarovenko S."/>
            <person name="Subramanian E."/>
            <person name="Araus A.J."/>
            <person name="Petzold A."/>
            <person name="Susuki M."/>
            <person name="Suzuki K.-i.T."/>
            <person name="Hayashi T."/>
            <person name="Toyoda A."/>
            <person name="Oliveira C."/>
            <person name="Osipova E."/>
            <person name="Leigh N.D."/>
            <person name="Simon A."/>
            <person name="Yun M.H."/>
        </authorList>
    </citation>
    <scope>NUCLEOTIDE SEQUENCE</scope>
    <source>
        <strain evidence="2">20211129_DDA</strain>
        <tissue evidence="2">Liver</tissue>
    </source>
</reference>
<gene>
    <name evidence="2" type="ORF">NDU88_002339</name>
</gene>
<accession>A0AAV7TLH7</accession>
<name>A0AAV7TLH7_PLEWA</name>
<comment type="caution">
    <text evidence="2">The sequence shown here is derived from an EMBL/GenBank/DDBJ whole genome shotgun (WGS) entry which is preliminary data.</text>
</comment>
<feature type="region of interest" description="Disordered" evidence="1">
    <location>
        <begin position="1"/>
        <end position="111"/>
    </location>
</feature>
<evidence type="ECO:0000313" key="3">
    <source>
        <dbReference type="Proteomes" id="UP001066276"/>
    </source>
</evidence>
<organism evidence="2 3">
    <name type="scientific">Pleurodeles waltl</name>
    <name type="common">Iberian ribbed newt</name>
    <dbReference type="NCBI Taxonomy" id="8319"/>
    <lineage>
        <taxon>Eukaryota</taxon>
        <taxon>Metazoa</taxon>
        <taxon>Chordata</taxon>
        <taxon>Craniata</taxon>
        <taxon>Vertebrata</taxon>
        <taxon>Euteleostomi</taxon>
        <taxon>Amphibia</taxon>
        <taxon>Batrachia</taxon>
        <taxon>Caudata</taxon>
        <taxon>Salamandroidea</taxon>
        <taxon>Salamandridae</taxon>
        <taxon>Pleurodelinae</taxon>
        <taxon>Pleurodeles</taxon>
    </lineage>
</organism>
<sequence>MGRGLAFARPSCGGGAGSLEDRAGPRKRRGRTALPPLPPEAGTIFPPRGSGISAAAPVQGRGARPKHKSGLESIETLKPRQTHPLHARRRSAAPQVSLDERGEASPSPDLA</sequence>
<proteinExistence type="predicted"/>
<evidence type="ECO:0000256" key="1">
    <source>
        <dbReference type="SAM" id="MobiDB-lite"/>
    </source>
</evidence>
<dbReference type="AlphaFoldDB" id="A0AAV7TLH7"/>
<dbReference type="EMBL" id="JANPWB010000006">
    <property type="protein sequence ID" value="KAJ1177075.1"/>
    <property type="molecule type" value="Genomic_DNA"/>
</dbReference>
<evidence type="ECO:0000313" key="2">
    <source>
        <dbReference type="EMBL" id="KAJ1177075.1"/>
    </source>
</evidence>
<feature type="compositionally biased region" description="Basic residues" evidence="1">
    <location>
        <begin position="80"/>
        <end position="91"/>
    </location>
</feature>
<protein>
    <submittedName>
        <fullName evidence="2">Uncharacterized protein</fullName>
    </submittedName>
</protein>
<dbReference type="Proteomes" id="UP001066276">
    <property type="component" value="Chromosome 3_2"/>
</dbReference>